<organism evidence="2 3">
    <name type="scientific">Clostridium kluyveri</name>
    <dbReference type="NCBI Taxonomy" id="1534"/>
    <lineage>
        <taxon>Bacteria</taxon>
        <taxon>Bacillati</taxon>
        <taxon>Bacillota</taxon>
        <taxon>Clostridia</taxon>
        <taxon>Eubacteriales</taxon>
        <taxon>Clostridiaceae</taxon>
        <taxon>Clostridium</taxon>
    </lineage>
</organism>
<sequence>MFTVLLFIINFIIIFILIKLIVNKYSKYKINKFTIRNDSLSRKRQTIFNNIVIGLNILYLFLAAYFKSDSLIMAITMPIIAIVDIIAVIILGVFARLQSGLKK</sequence>
<gene>
    <name evidence="2" type="ORF">BS101_20295</name>
</gene>
<feature type="transmembrane region" description="Helical" evidence="1">
    <location>
        <begin position="47"/>
        <end position="66"/>
    </location>
</feature>
<dbReference type="EMBL" id="CP018335">
    <property type="protein sequence ID" value="APM40880.1"/>
    <property type="molecule type" value="Genomic_DNA"/>
</dbReference>
<protein>
    <recommendedName>
        <fullName evidence="4">DUF3784 domain-containing protein</fullName>
    </recommendedName>
</protein>
<evidence type="ECO:0008006" key="4">
    <source>
        <dbReference type="Google" id="ProtNLM"/>
    </source>
</evidence>
<dbReference type="RefSeq" id="WP_073540451.1">
    <property type="nucleotide sequence ID" value="NZ_CP018335.1"/>
</dbReference>
<keyword evidence="1" id="KW-1133">Transmembrane helix</keyword>
<feature type="transmembrane region" description="Helical" evidence="1">
    <location>
        <begin position="72"/>
        <end position="95"/>
    </location>
</feature>
<reference evidence="2 3" key="1">
    <citation type="submission" date="2016-12" db="EMBL/GenBank/DDBJ databases">
        <title>Complete genome sequence of Clostridium kluyveri JZZ isolated from the pit mud of a Chinese flavor liquor-making factory.</title>
        <authorList>
            <person name="Wang Y."/>
        </authorList>
    </citation>
    <scope>NUCLEOTIDE SEQUENCE [LARGE SCALE GENOMIC DNA]</scope>
    <source>
        <strain evidence="2 3">JZZ</strain>
    </source>
</reference>
<keyword evidence="1" id="KW-0812">Transmembrane</keyword>
<proteinExistence type="predicted"/>
<dbReference type="Proteomes" id="UP000184604">
    <property type="component" value="Chromosome"/>
</dbReference>
<accession>A0A1L5FDJ7</accession>
<name>A0A1L5FDJ7_CLOKL</name>
<keyword evidence="1" id="KW-0472">Membrane</keyword>
<evidence type="ECO:0000313" key="3">
    <source>
        <dbReference type="Proteomes" id="UP000184604"/>
    </source>
</evidence>
<evidence type="ECO:0000256" key="1">
    <source>
        <dbReference type="SAM" id="Phobius"/>
    </source>
</evidence>
<feature type="transmembrane region" description="Helical" evidence="1">
    <location>
        <begin position="6"/>
        <end position="26"/>
    </location>
</feature>
<evidence type="ECO:0000313" key="2">
    <source>
        <dbReference type="EMBL" id="APM40880.1"/>
    </source>
</evidence>
<dbReference type="AlphaFoldDB" id="A0A1L5FDJ7"/>